<dbReference type="PANTHER" id="PTHR34939:SF1">
    <property type="entry name" value="PHOTOSYSTEM I REACTION CENTER SUBUNIT III, CHLOROPLASTIC"/>
    <property type="match status" value="1"/>
</dbReference>
<keyword evidence="3 6" id="KW-0602">Photosynthesis</keyword>
<dbReference type="AlphaFoldDB" id="A0A9X5I4H5"/>
<comment type="caution">
    <text evidence="8">The sequence shown here is derived from an EMBL/GenBank/DDBJ whole genome shotgun (WGS) entry which is preliminary data.</text>
</comment>
<sequence>MRRLFALILVIGGLWFTFAPPAQAQQASLVRCSDSPAFVQRAKAARDTTADPQSGEKRFERYAQAMCGPEGLPHLIVDGNLSRAGDFLIPSIMFLYIAGQIGWAGRAYLQATKKKYASETEIKEVIIDVPLAFQSMVSAFAWPLAAVKELLSGELTAKDEEIPISPR</sequence>
<keyword evidence="6 7" id="KW-0732">Signal</keyword>
<keyword evidence="9" id="KW-1185">Reference proteome</keyword>
<proteinExistence type="inferred from homology"/>
<dbReference type="InterPro" id="IPR003666">
    <property type="entry name" value="PSI_PsaF"/>
</dbReference>
<dbReference type="InterPro" id="IPR036577">
    <property type="entry name" value="PSI_PsaF_sf"/>
</dbReference>
<dbReference type="SUPFAM" id="SSF81536">
    <property type="entry name" value="Subunit III of photosystem I reaction centre, PsaF"/>
    <property type="match status" value="1"/>
</dbReference>
<comment type="similarity">
    <text evidence="1 6">Belongs to the PsaF family.</text>
</comment>
<evidence type="ECO:0000256" key="3">
    <source>
        <dbReference type="ARBA" id="ARBA00022531"/>
    </source>
</evidence>
<dbReference type="PANTHER" id="PTHR34939">
    <property type="entry name" value="PHOTOSYSTEM I REACTION CENTER SUBUNIT III, CHLOROPLASTIC"/>
    <property type="match status" value="1"/>
</dbReference>
<dbReference type="OrthoDB" id="512859at2"/>
<reference evidence="8 9" key="1">
    <citation type="journal article" date="2015" name="Genome Announc.">
        <title>Draft Genome Sequence of the Terrestrial Cyanobacterium Scytonema millei VB511283, Isolated from Eastern India.</title>
        <authorList>
            <person name="Sen D."/>
            <person name="Chandrababunaidu M.M."/>
            <person name="Singh D."/>
            <person name="Sanghi N."/>
            <person name="Ghorai A."/>
            <person name="Mishra G.P."/>
            <person name="Madduluri M."/>
            <person name="Adhikary S.P."/>
            <person name="Tripathy S."/>
        </authorList>
    </citation>
    <scope>NUCLEOTIDE SEQUENCE [LARGE SCALE GENOMIC DNA]</scope>
    <source>
        <strain evidence="8 9">VB511283</strain>
    </source>
</reference>
<comment type="subcellular location">
    <subcellularLocation>
        <location evidence="6">Cellular thylakoid membrane</location>
    </subcellularLocation>
</comment>
<evidence type="ECO:0000256" key="1">
    <source>
        <dbReference type="ARBA" id="ARBA00008386"/>
    </source>
</evidence>
<accession>A0A9X5I4H5</accession>
<protein>
    <recommendedName>
        <fullName evidence="2 6">Photosystem I reaction center subunit III</fullName>
    </recommendedName>
    <alternativeName>
        <fullName evidence="5 6">PSI-F</fullName>
    </alternativeName>
</protein>
<feature type="signal peptide" evidence="7">
    <location>
        <begin position="1"/>
        <end position="24"/>
    </location>
</feature>
<comment type="function">
    <text evidence="6">Participates in efficiency of electron transfer from plastocyanin to P700 (or cytochrome c553 in algae and cyanobacteria). This plastocyanin-docking protein contributes to the specific association of plastocyanin to PSI.</text>
</comment>
<dbReference type="Proteomes" id="UP000031532">
    <property type="component" value="Unassembled WGS sequence"/>
</dbReference>
<dbReference type="EMBL" id="JTJC03000001">
    <property type="protein sequence ID" value="NHC34472.1"/>
    <property type="molecule type" value="Genomic_DNA"/>
</dbReference>
<feature type="chain" id="PRO_5040826505" description="Photosystem I reaction center subunit III" evidence="7">
    <location>
        <begin position="25"/>
        <end position="167"/>
    </location>
</feature>
<keyword evidence="6" id="KW-0793">Thylakoid</keyword>
<dbReference type="GO" id="GO:0009538">
    <property type="term" value="C:photosystem I reaction center"/>
    <property type="evidence" value="ECO:0007669"/>
    <property type="project" value="UniProtKB-UniRule"/>
</dbReference>
<dbReference type="GO" id="GO:0031676">
    <property type="term" value="C:plasma membrane-derived thylakoid membrane"/>
    <property type="evidence" value="ECO:0007669"/>
    <property type="project" value="UniProtKB-SubCell"/>
</dbReference>
<dbReference type="Gene3D" id="1.10.8.110">
    <property type="entry name" value="Photosystem I PsaF, reaction centre subunit III"/>
    <property type="match status" value="1"/>
</dbReference>
<dbReference type="Pfam" id="PF02507">
    <property type="entry name" value="PSI_PsaF"/>
    <property type="match status" value="1"/>
</dbReference>
<evidence type="ECO:0000313" key="8">
    <source>
        <dbReference type="EMBL" id="NHC34472.1"/>
    </source>
</evidence>
<name>A0A9X5I4H5_9CYAN</name>
<keyword evidence="4 6" id="KW-0603">Photosystem I</keyword>
<dbReference type="RefSeq" id="WP_039715794.1">
    <property type="nucleotide sequence ID" value="NZ_JTJC03000001.1"/>
</dbReference>
<evidence type="ECO:0000256" key="4">
    <source>
        <dbReference type="ARBA" id="ARBA00022836"/>
    </source>
</evidence>
<dbReference type="GO" id="GO:0015979">
    <property type="term" value="P:photosynthesis"/>
    <property type="evidence" value="ECO:0007669"/>
    <property type="project" value="UniProtKB-UniRule"/>
</dbReference>
<organism evidence="8 9">
    <name type="scientific">Scytonema millei VB511283</name>
    <dbReference type="NCBI Taxonomy" id="1245923"/>
    <lineage>
        <taxon>Bacteria</taxon>
        <taxon>Bacillati</taxon>
        <taxon>Cyanobacteriota</taxon>
        <taxon>Cyanophyceae</taxon>
        <taxon>Nostocales</taxon>
        <taxon>Scytonemataceae</taxon>
        <taxon>Scytonema</taxon>
    </lineage>
</organism>
<evidence type="ECO:0000256" key="5">
    <source>
        <dbReference type="ARBA" id="ARBA00033433"/>
    </source>
</evidence>
<evidence type="ECO:0000256" key="2">
    <source>
        <dbReference type="ARBA" id="ARBA00016492"/>
    </source>
</evidence>
<evidence type="ECO:0000256" key="6">
    <source>
        <dbReference type="RuleBase" id="RU368107"/>
    </source>
</evidence>
<evidence type="ECO:0000256" key="7">
    <source>
        <dbReference type="SAM" id="SignalP"/>
    </source>
</evidence>
<gene>
    <name evidence="8" type="ORF">QH73_0007335</name>
</gene>
<evidence type="ECO:0000313" key="9">
    <source>
        <dbReference type="Proteomes" id="UP000031532"/>
    </source>
</evidence>